<dbReference type="InterPro" id="IPR010987">
    <property type="entry name" value="Glutathione-S-Trfase_C-like"/>
</dbReference>
<feature type="domain" description="GST N-terminal" evidence="4">
    <location>
        <begin position="15"/>
        <end position="92"/>
    </location>
</feature>
<evidence type="ECO:0000313" key="6">
    <source>
        <dbReference type="EMBL" id="RUS84491.1"/>
    </source>
</evidence>
<reference evidence="6 7" key="1">
    <citation type="submission" date="2019-01" db="EMBL/GenBank/DDBJ databases">
        <title>A draft genome assembly of the solar-powered sea slug Elysia chlorotica.</title>
        <authorList>
            <person name="Cai H."/>
            <person name="Li Q."/>
            <person name="Fang X."/>
            <person name="Li J."/>
            <person name="Curtis N.E."/>
            <person name="Altenburger A."/>
            <person name="Shibata T."/>
            <person name="Feng M."/>
            <person name="Maeda T."/>
            <person name="Schwartz J.A."/>
            <person name="Shigenobu S."/>
            <person name="Lundholm N."/>
            <person name="Nishiyama T."/>
            <person name="Yang H."/>
            <person name="Hasebe M."/>
            <person name="Li S."/>
            <person name="Pierce S.K."/>
            <person name="Wang J."/>
        </authorList>
    </citation>
    <scope>NUCLEOTIDE SEQUENCE [LARGE SCALE GENOMIC DNA]</scope>
    <source>
        <strain evidence="6">EC2010</strain>
        <tissue evidence="6">Whole organism of an adult</tissue>
    </source>
</reference>
<dbReference type="GO" id="GO:0004364">
    <property type="term" value="F:glutathione transferase activity"/>
    <property type="evidence" value="ECO:0007669"/>
    <property type="project" value="TreeGrafter"/>
</dbReference>
<dbReference type="PANTHER" id="PTHR11571:SF150">
    <property type="entry name" value="GLUTATHIONE S-TRANSFERASE"/>
    <property type="match status" value="1"/>
</dbReference>
<keyword evidence="2" id="KW-0273">Eye lens protein</keyword>
<dbReference type="Pfam" id="PF14497">
    <property type="entry name" value="GST_C_3"/>
    <property type="match status" value="1"/>
</dbReference>
<evidence type="ECO:0000259" key="5">
    <source>
        <dbReference type="PROSITE" id="PS50405"/>
    </source>
</evidence>
<keyword evidence="7" id="KW-1185">Reference proteome</keyword>
<dbReference type="SFLD" id="SFLDG00363">
    <property type="entry name" value="AMPS_(cytGST):_Alpha-__Mu-__Pi"/>
    <property type="match status" value="1"/>
</dbReference>
<dbReference type="SUPFAM" id="SSF52833">
    <property type="entry name" value="Thioredoxin-like"/>
    <property type="match status" value="1"/>
</dbReference>
<protein>
    <recommendedName>
        <fullName evidence="8">Glutathione transferase</fullName>
    </recommendedName>
</protein>
<dbReference type="Gene3D" id="3.40.30.10">
    <property type="entry name" value="Glutaredoxin"/>
    <property type="match status" value="1"/>
</dbReference>
<dbReference type="CDD" id="cd03192">
    <property type="entry name" value="GST_C_Sigma_like"/>
    <property type="match status" value="1"/>
</dbReference>
<dbReference type="PROSITE" id="PS50404">
    <property type="entry name" value="GST_NTER"/>
    <property type="match status" value="1"/>
</dbReference>
<evidence type="ECO:0008006" key="8">
    <source>
        <dbReference type="Google" id="ProtNLM"/>
    </source>
</evidence>
<dbReference type="STRING" id="188477.A0A3S1BBM3"/>
<evidence type="ECO:0000256" key="1">
    <source>
        <dbReference type="ARBA" id="ARBA00007409"/>
    </source>
</evidence>
<evidence type="ECO:0000256" key="2">
    <source>
        <dbReference type="ARBA" id="ARBA00022613"/>
    </source>
</evidence>
<dbReference type="InterPro" id="IPR004046">
    <property type="entry name" value="GST_C"/>
</dbReference>
<dbReference type="InterPro" id="IPR050213">
    <property type="entry name" value="GST_superfamily"/>
</dbReference>
<comment type="caution">
    <text evidence="6">The sequence shown here is derived from an EMBL/GenBank/DDBJ whole genome shotgun (WGS) entry which is preliminary data.</text>
</comment>
<dbReference type="SFLD" id="SFLDS00019">
    <property type="entry name" value="Glutathione_Transferase_(cytos"/>
    <property type="match status" value="1"/>
</dbReference>
<dbReference type="FunFam" id="3.40.30.10:FF:000035">
    <property type="entry name" value="hematopoietic prostaglandin D synthase"/>
    <property type="match status" value="1"/>
</dbReference>
<dbReference type="CDD" id="cd03039">
    <property type="entry name" value="GST_N_Sigma_like"/>
    <property type="match status" value="1"/>
</dbReference>
<dbReference type="InterPro" id="IPR036249">
    <property type="entry name" value="Thioredoxin-like_sf"/>
</dbReference>
<name>A0A3S1BBM3_ELYCH</name>
<sequence length="216" mass="24790">MFRCVPAQQPYSIMPSYKLTYFDLRGRAEVSRLIFAYAKQEFEDKRIQFPDWPALKPNTPFGQLPILEVDGQVIGQSTAINNFLAREFGLYGKTNMESCQVDQIGCLLEDYFQLAIKAMFEKDEAKKAQLMKELKEETAPKYLDLLEKLLKKNGSGYFVGKEITLADINVYNVTWAFLNEAPAALDSFPLLKEFHHKVNSIPQIKSYVDARKPSDR</sequence>
<proteinExistence type="inferred from homology"/>
<dbReference type="PROSITE" id="PS50405">
    <property type="entry name" value="GST_CTER"/>
    <property type="match status" value="1"/>
</dbReference>
<dbReference type="Gene3D" id="1.20.1050.10">
    <property type="match status" value="1"/>
</dbReference>
<organism evidence="6 7">
    <name type="scientific">Elysia chlorotica</name>
    <name type="common">Eastern emerald elysia</name>
    <name type="synonym">Sea slug</name>
    <dbReference type="NCBI Taxonomy" id="188477"/>
    <lineage>
        <taxon>Eukaryota</taxon>
        <taxon>Metazoa</taxon>
        <taxon>Spiralia</taxon>
        <taxon>Lophotrochozoa</taxon>
        <taxon>Mollusca</taxon>
        <taxon>Gastropoda</taxon>
        <taxon>Heterobranchia</taxon>
        <taxon>Euthyneura</taxon>
        <taxon>Panpulmonata</taxon>
        <taxon>Sacoglossa</taxon>
        <taxon>Placobranchoidea</taxon>
        <taxon>Plakobranchidae</taxon>
        <taxon>Elysia</taxon>
    </lineage>
</organism>
<dbReference type="PANTHER" id="PTHR11571">
    <property type="entry name" value="GLUTATHIONE S-TRANSFERASE"/>
    <property type="match status" value="1"/>
</dbReference>
<comment type="similarity">
    <text evidence="1">Belongs to the GST superfamily.</text>
</comment>
<dbReference type="EMBL" id="RQTK01000203">
    <property type="protein sequence ID" value="RUS84491.1"/>
    <property type="molecule type" value="Genomic_DNA"/>
</dbReference>
<dbReference type="InterPro" id="IPR036282">
    <property type="entry name" value="Glutathione-S-Trfase_C_sf"/>
</dbReference>
<dbReference type="InterPro" id="IPR004045">
    <property type="entry name" value="Glutathione_S-Trfase_N"/>
</dbReference>
<dbReference type="SUPFAM" id="SSF47616">
    <property type="entry name" value="GST C-terminal domain-like"/>
    <property type="match status" value="1"/>
</dbReference>
<evidence type="ECO:0000313" key="7">
    <source>
        <dbReference type="Proteomes" id="UP000271974"/>
    </source>
</evidence>
<evidence type="ECO:0000256" key="3">
    <source>
        <dbReference type="ARBA" id="ARBA00049616"/>
    </source>
</evidence>
<dbReference type="Pfam" id="PF02798">
    <property type="entry name" value="GST_N"/>
    <property type="match status" value="1"/>
</dbReference>
<dbReference type="GO" id="GO:0005212">
    <property type="term" value="F:structural constituent of eye lens"/>
    <property type="evidence" value="ECO:0007669"/>
    <property type="project" value="UniProtKB-KW"/>
</dbReference>
<dbReference type="GO" id="GO:0006749">
    <property type="term" value="P:glutathione metabolic process"/>
    <property type="evidence" value="ECO:0007669"/>
    <property type="project" value="TreeGrafter"/>
</dbReference>
<dbReference type="SFLD" id="SFLDG01205">
    <property type="entry name" value="AMPS.1"/>
    <property type="match status" value="1"/>
</dbReference>
<dbReference type="AlphaFoldDB" id="A0A3S1BBM3"/>
<dbReference type="InterPro" id="IPR040079">
    <property type="entry name" value="Glutathione_S-Trfase"/>
</dbReference>
<evidence type="ECO:0000259" key="4">
    <source>
        <dbReference type="PROSITE" id="PS50404"/>
    </source>
</evidence>
<comment type="function">
    <text evidence="3">S-crystallins are structural components of squids and octopi eye lens. Contains relatively little if any GST activity.</text>
</comment>
<accession>A0A3S1BBM3</accession>
<dbReference type="Proteomes" id="UP000271974">
    <property type="component" value="Unassembled WGS sequence"/>
</dbReference>
<dbReference type="OrthoDB" id="414243at2759"/>
<gene>
    <name evidence="6" type="ORF">EGW08_007730</name>
</gene>
<dbReference type="FunFam" id="1.20.1050.10:FF:000030">
    <property type="entry name" value="Glutathione S-transferase S1"/>
    <property type="match status" value="1"/>
</dbReference>
<feature type="domain" description="GST C-terminal" evidence="5">
    <location>
        <begin position="94"/>
        <end position="216"/>
    </location>
</feature>